<sequence length="1197" mass="128643">MPPDIHHYNSKRLPACDACKLRRVKCDPVPTPEACSRCISKGIACTTTPVIRKRAKERSGKRIEAAKATYGAIRPLHEANPAPLIQAENFLVQFELSGELAAHLLELYSKLPRASLVPGAALSERFEANGRRLSLLPRTSQVLALCILTLTSRLSSHPLLFGPGAAPPRLAAFLFDPGSIAMDTVAEWGRRRENACERLREMAVESAWHARLLAGDGGDGSGFGGVSDEGMAACLLLEMIEDRHTPGAGRPWSAAFISLLRRKLEAKRLANWSEEANGDVQDHNDINGYRVMVPTAPSLPAPTPFPFPPPDGATNAPRIQGIGWSVQIMRESLSAAAQGQICSYTLHDEELLVGVKPATPELALAHADTFGIAESDSHRESYEGEGVRVDWWDFGSFYCLVRPFSYRMTEVALDSFGWTSRRAHRAPFDVPKLEKHIESLIPLQNLLQLANKRLKMLLSPAGVEIRRRAGRGAAMDQAVGEQPGDYQRQMGGTDTLYTESMTQGPAGLEDAHSPKDELRAQLTARTFHMLIRGCMGAVNVPVYIDLQERLLAIEQGHGCPGDDKERLEIVLRGVRKALLPHALTLLKGVRSMVHLAWITHIGRSIRVSSSGATDPNAPSKDRDKNSVWNVAELSRRTMSTRSNPPPPVAPTTSSPSESSPASSAESNPSPAAAPAVDPSPLSYAVFPFQQTPDEKRDEIPSVSPQCAPSYPSSFAWEAKVLTLIRMCIAPRVFSRSGGNEPFSFWAQVILDSPTTEEGGTFMTKAEKIAELECSLDVFRVLSWSYPHLSELPLVHKIKSIVESMKGQQNSGSSNANSTSSTSSSSFGSNPLAPPPQNNALFRGVTPHTPLPTLKEALEGVPNERVSEVFFGGAVAGGLGLEGIDEVNDVIKGLAGELNKVFIDAAKLPSGSINSNSPNTTRVGVNGGSNVSASSSDTGGPHTPEIPSTMPSSFTRAAEAFANLQSQDPLLQHHNPTMTGIELSSFVGAALGTTAGLECADAFAKTGHIPDVYGEDAWEAATSSFEGPGLIHTNDFNSFRSAWDYMANQAQEEAGMFGTQNDGLMSMQQDQNMGGSSSAMFMDPMDYAPSMFCKPGSGDGSGPVPDDGAGGITEISTSMPDHDMNGHFQALGEPQMNNVDFENQFQQLFGSDLYPAIAAGHGFQQLLQGLDNTLNDEVNRALRSNGKNGGGQGRGFGP</sequence>
<evidence type="ECO:0000256" key="2">
    <source>
        <dbReference type="SAM" id="MobiDB-lite"/>
    </source>
</evidence>
<evidence type="ECO:0000313" key="4">
    <source>
        <dbReference type="EMBL" id="EIW76525.1"/>
    </source>
</evidence>
<keyword evidence="1" id="KW-0539">Nucleus</keyword>
<dbReference type="Pfam" id="PF00172">
    <property type="entry name" value="Zn_clus"/>
    <property type="match status" value="1"/>
</dbReference>
<accession>A0A5M3MD20</accession>
<feature type="region of interest" description="Disordered" evidence="2">
    <location>
        <begin position="474"/>
        <end position="514"/>
    </location>
</feature>
<keyword evidence="5" id="KW-1185">Reference proteome</keyword>
<feature type="region of interest" description="Disordered" evidence="2">
    <location>
        <begin position="805"/>
        <end position="847"/>
    </location>
</feature>
<dbReference type="GO" id="GO:0000981">
    <property type="term" value="F:DNA-binding transcription factor activity, RNA polymerase II-specific"/>
    <property type="evidence" value="ECO:0007669"/>
    <property type="project" value="InterPro"/>
</dbReference>
<feature type="domain" description="Zn(2)-C6 fungal-type" evidence="3">
    <location>
        <begin position="15"/>
        <end position="47"/>
    </location>
</feature>
<dbReference type="SUPFAM" id="SSF57701">
    <property type="entry name" value="Zn2/Cys6 DNA-binding domain"/>
    <property type="match status" value="1"/>
</dbReference>
<dbReference type="AlphaFoldDB" id="A0A5M3MD20"/>
<dbReference type="PANTHER" id="PTHR31668">
    <property type="entry name" value="GLUCOSE TRANSPORT TRANSCRIPTION REGULATOR RGT1-RELATED-RELATED"/>
    <property type="match status" value="1"/>
</dbReference>
<dbReference type="PROSITE" id="PS00463">
    <property type="entry name" value="ZN2_CY6_FUNGAL_1"/>
    <property type="match status" value="1"/>
</dbReference>
<dbReference type="Gene3D" id="4.10.240.10">
    <property type="entry name" value="Zn(2)-C6 fungal-type DNA-binding domain"/>
    <property type="match status" value="1"/>
</dbReference>
<evidence type="ECO:0000259" key="3">
    <source>
        <dbReference type="PROSITE" id="PS50048"/>
    </source>
</evidence>
<organism evidence="4 5">
    <name type="scientific">Coniophora puteana (strain RWD-64-598)</name>
    <name type="common">Brown rot fungus</name>
    <dbReference type="NCBI Taxonomy" id="741705"/>
    <lineage>
        <taxon>Eukaryota</taxon>
        <taxon>Fungi</taxon>
        <taxon>Dikarya</taxon>
        <taxon>Basidiomycota</taxon>
        <taxon>Agaricomycotina</taxon>
        <taxon>Agaricomycetes</taxon>
        <taxon>Agaricomycetidae</taxon>
        <taxon>Boletales</taxon>
        <taxon>Coniophorineae</taxon>
        <taxon>Coniophoraceae</taxon>
        <taxon>Coniophora</taxon>
    </lineage>
</organism>
<feature type="compositionally biased region" description="Low complexity" evidence="2">
    <location>
        <begin position="809"/>
        <end position="830"/>
    </location>
</feature>
<dbReference type="SMART" id="SM00066">
    <property type="entry name" value="GAL4"/>
    <property type="match status" value="1"/>
</dbReference>
<feature type="region of interest" description="Disordered" evidence="2">
    <location>
        <begin position="607"/>
        <end position="676"/>
    </location>
</feature>
<dbReference type="CDD" id="cd00067">
    <property type="entry name" value="GAL4"/>
    <property type="match status" value="1"/>
</dbReference>
<dbReference type="InterPro" id="IPR001138">
    <property type="entry name" value="Zn2Cys6_DnaBD"/>
</dbReference>
<dbReference type="GO" id="GO:0008270">
    <property type="term" value="F:zinc ion binding"/>
    <property type="evidence" value="ECO:0007669"/>
    <property type="project" value="InterPro"/>
</dbReference>
<dbReference type="Proteomes" id="UP000053558">
    <property type="component" value="Unassembled WGS sequence"/>
</dbReference>
<dbReference type="InterPro" id="IPR050797">
    <property type="entry name" value="Carb_Metab_Trans_Reg"/>
</dbReference>
<dbReference type="RefSeq" id="XP_007773728.1">
    <property type="nucleotide sequence ID" value="XM_007775538.1"/>
</dbReference>
<proteinExistence type="predicted"/>
<feature type="compositionally biased region" description="Polar residues" evidence="2">
    <location>
        <begin position="490"/>
        <end position="503"/>
    </location>
</feature>
<feature type="compositionally biased region" description="Low complexity" evidence="2">
    <location>
        <begin position="650"/>
        <end position="676"/>
    </location>
</feature>
<dbReference type="KEGG" id="cput:CONPUDRAFT_169040"/>
<feature type="compositionally biased region" description="Low complexity" evidence="2">
    <location>
        <begin position="918"/>
        <end position="939"/>
    </location>
</feature>
<gene>
    <name evidence="4" type="ORF">CONPUDRAFT_169040</name>
</gene>
<dbReference type="EMBL" id="JH711586">
    <property type="protein sequence ID" value="EIW76525.1"/>
    <property type="molecule type" value="Genomic_DNA"/>
</dbReference>
<comment type="caution">
    <text evidence="4">The sequence shown here is derived from an EMBL/GenBank/DDBJ whole genome shotgun (WGS) entry which is preliminary data.</text>
</comment>
<evidence type="ECO:0000256" key="1">
    <source>
        <dbReference type="ARBA" id="ARBA00023242"/>
    </source>
</evidence>
<dbReference type="PROSITE" id="PS50048">
    <property type="entry name" value="ZN2_CY6_FUNGAL_2"/>
    <property type="match status" value="1"/>
</dbReference>
<evidence type="ECO:0000313" key="5">
    <source>
        <dbReference type="Proteomes" id="UP000053558"/>
    </source>
</evidence>
<name>A0A5M3MD20_CONPW</name>
<dbReference type="GeneID" id="19206131"/>
<protein>
    <recommendedName>
        <fullName evidence="3">Zn(2)-C6 fungal-type domain-containing protein</fullName>
    </recommendedName>
</protein>
<feature type="region of interest" description="Disordered" evidence="2">
    <location>
        <begin position="910"/>
        <end position="950"/>
    </location>
</feature>
<dbReference type="InterPro" id="IPR036864">
    <property type="entry name" value="Zn2-C6_fun-type_DNA-bd_sf"/>
</dbReference>
<dbReference type="OrthoDB" id="2991619at2759"/>
<reference evidence="5" key="1">
    <citation type="journal article" date="2012" name="Science">
        <title>The Paleozoic origin of enzymatic lignin decomposition reconstructed from 31 fungal genomes.</title>
        <authorList>
            <person name="Floudas D."/>
            <person name="Binder M."/>
            <person name="Riley R."/>
            <person name="Barry K."/>
            <person name="Blanchette R.A."/>
            <person name="Henrissat B."/>
            <person name="Martinez A.T."/>
            <person name="Otillar R."/>
            <person name="Spatafora J.W."/>
            <person name="Yadav J.S."/>
            <person name="Aerts A."/>
            <person name="Benoit I."/>
            <person name="Boyd A."/>
            <person name="Carlson A."/>
            <person name="Copeland A."/>
            <person name="Coutinho P.M."/>
            <person name="de Vries R.P."/>
            <person name="Ferreira P."/>
            <person name="Findley K."/>
            <person name="Foster B."/>
            <person name="Gaskell J."/>
            <person name="Glotzer D."/>
            <person name="Gorecki P."/>
            <person name="Heitman J."/>
            <person name="Hesse C."/>
            <person name="Hori C."/>
            <person name="Igarashi K."/>
            <person name="Jurgens J.A."/>
            <person name="Kallen N."/>
            <person name="Kersten P."/>
            <person name="Kohler A."/>
            <person name="Kuees U."/>
            <person name="Kumar T.K.A."/>
            <person name="Kuo A."/>
            <person name="LaButti K."/>
            <person name="Larrondo L.F."/>
            <person name="Lindquist E."/>
            <person name="Ling A."/>
            <person name="Lombard V."/>
            <person name="Lucas S."/>
            <person name="Lundell T."/>
            <person name="Martin R."/>
            <person name="McLaughlin D.J."/>
            <person name="Morgenstern I."/>
            <person name="Morin E."/>
            <person name="Murat C."/>
            <person name="Nagy L.G."/>
            <person name="Nolan M."/>
            <person name="Ohm R.A."/>
            <person name="Patyshakuliyeva A."/>
            <person name="Rokas A."/>
            <person name="Ruiz-Duenas F.J."/>
            <person name="Sabat G."/>
            <person name="Salamov A."/>
            <person name="Samejima M."/>
            <person name="Schmutz J."/>
            <person name="Slot J.C."/>
            <person name="St John F."/>
            <person name="Stenlid J."/>
            <person name="Sun H."/>
            <person name="Sun S."/>
            <person name="Syed K."/>
            <person name="Tsang A."/>
            <person name="Wiebenga A."/>
            <person name="Young D."/>
            <person name="Pisabarro A."/>
            <person name="Eastwood D.C."/>
            <person name="Martin F."/>
            <person name="Cullen D."/>
            <person name="Grigoriev I.V."/>
            <person name="Hibbett D.S."/>
        </authorList>
    </citation>
    <scope>NUCLEOTIDE SEQUENCE [LARGE SCALE GENOMIC DNA]</scope>
    <source>
        <strain evidence="5">RWD-64-598 SS2</strain>
    </source>
</reference>